<feature type="transmembrane region" description="Helical" evidence="1">
    <location>
        <begin position="45"/>
        <end position="64"/>
    </location>
</feature>
<keyword evidence="1" id="KW-0472">Membrane</keyword>
<evidence type="ECO:0000313" key="3">
    <source>
        <dbReference type="Proteomes" id="UP000321750"/>
    </source>
</evidence>
<name>A0A512JRT4_9HYPH</name>
<feature type="transmembrane region" description="Helical" evidence="1">
    <location>
        <begin position="14"/>
        <end position="33"/>
    </location>
</feature>
<gene>
    <name evidence="2" type="ORF">MGN01_45100</name>
</gene>
<dbReference type="AlphaFoldDB" id="A0A512JRT4"/>
<proteinExistence type="predicted"/>
<protein>
    <submittedName>
        <fullName evidence="2">Uncharacterized protein</fullName>
    </submittedName>
</protein>
<accession>A0A512JRT4</accession>
<sequence length="66" mass="7723">MKQEFRPIDYVPPFGLSLLTAAVAYWIIMFKLQGILPEREQRLTWAYRVCPLVAATIFFLAMPFSR</sequence>
<evidence type="ECO:0000256" key="1">
    <source>
        <dbReference type="SAM" id="Phobius"/>
    </source>
</evidence>
<comment type="caution">
    <text evidence="2">The sequence shown here is derived from an EMBL/GenBank/DDBJ whole genome shotgun (WGS) entry which is preliminary data.</text>
</comment>
<reference evidence="2 3" key="1">
    <citation type="submission" date="2019-07" db="EMBL/GenBank/DDBJ databases">
        <title>Whole genome shotgun sequence of Methylobacterium gnaphalii NBRC 107716.</title>
        <authorList>
            <person name="Hosoyama A."/>
            <person name="Uohara A."/>
            <person name="Ohji S."/>
            <person name="Ichikawa N."/>
        </authorList>
    </citation>
    <scope>NUCLEOTIDE SEQUENCE [LARGE SCALE GENOMIC DNA]</scope>
    <source>
        <strain evidence="2 3">NBRC 107716</strain>
    </source>
</reference>
<dbReference type="EMBL" id="BJZV01000057">
    <property type="protein sequence ID" value="GEP12665.1"/>
    <property type="molecule type" value="Genomic_DNA"/>
</dbReference>
<keyword evidence="1" id="KW-0812">Transmembrane</keyword>
<keyword evidence="1" id="KW-1133">Transmembrane helix</keyword>
<dbReference type="Proteomes" id="UP000321750">
    <property type="component" value="Unassembled WGS sequence"/>
</dbReference>
<organism evidence="2 3">
    <name type="scientific">Methylobacterium gnaphalii</name>
    <dbReference type="NCBI Taxonomy" id="1010610"/>
    <lineage>
        <taxon>Bacteria</taxon>
        <taxon>Pseudomonadati</taxon>
        <taxon>Pseudomonadota</taxon>
        <taxon>Alphaproteobacteria</taxon>
        <taxon>Hyphomicrobiales</taxon>
        <taxon>Methylobacteriaceae</taxon>
        <taxon>Methylobacterium</taxon>
    </lineage>
</organism>
<evidence type="ECO:0000313" key="2">
    <source>
        <dbReference type="EMBL" id="GEP12665.1"/>
    </source>
</evidence>
<keyword evidence="3" id="KW-1185">Reference proteome</keyword>